<dbReference type="EMBL" id="LBYB01000001">
    <property type="protein sequence ID" value="KKR42799.1"/>
    <property type="molecule type" value="Genomic_DNA"/>
</dbReference>
<dbReference type="Pfam" id="PF02583">
    <property type="entry name" value="Trns_repr_metal"/>
    <property type="match status" value="1"/>
</dbReference>
<dbReference type="Proteomes" id="UP000034881">
    <property type="component" value="Unassembled WGS sequence"/>
</dbReference>
<dbReference type="AlphaFoldDB" id="A0A0G0QQT5"/>
<reference evidence="1 2" key="1">
    <citation type="journal article" date="2015" name="Nature">
        <title>rRNA introns, odd ribosomes, and small enigmatic genomes across a large radiation of phyla.</title>
        <authorList>
            <person name="Brown C.T."/>
            <person name="Hug L.A."/>
            <person name="Thomas B.C."/>
            <person name="Sharon I."/>
            <person name="Castelle C.J."/>
            <person name="Singh A."/>
            <person name="Wilkins M.J."/>
            <person name="Williams K.H."/>
            <person name="Banfield J.F."/>
        </authorList>
    </citation>
    <scope>NUCLEOTIDE SEQUENCE [LARGE SCALE GENOMIC DNA]</scope>
</reference>
<accession>A0A0G0QQT5</accession>
<dbReference type="GO" id="GO:0003677">
    <property type="term" value="F:DNA binding"/>
    <property type="evidence" value="ECO:0007669"/>
    <property type="project" value="InterPro"/>
</dbReference>
<dbReference type="GO" id="GO:0046872">
    <property type="term" value="F:metal ion binding"/>
    <property type="evidence" value="ECO:0007669"/>
    <property type="project" value="InterPro"/>
</dbReference>
<name>A0A0G0QQT5_9BACT</name>
<dbReference type="InterPro" id="IPR038390">
    <property type="entry name" value="Metal_Tscrpt_repr_sf"/>
</dbReference>
<evidence type="ECO:0000313" key="2">
    <source>
        <dbReference type="Proteomes" id="UP000034881"/>
    </source>
</evidence>
<evidence type="ECO:0000313" key="1">
    <source>
        <dbReference type="EMBL" id="KKR42799.1"/>
    </source>
</evidence>
<sequence length="87" mass="10408">MSNNERKALKLLKTAAQHLRKVLKMVEQRRYYLDIIHESQVVQKYLRMSDEEILSGHLKRCVKKILGGENKDQQFQEMLLIFKKGHR</sequence>
<organism evidence="1 2">
    <name type="scientific">Candidatus Daviesbacteria bacterium GW2011_GWC2_40_12</name>
    <dbReference type="NCBI Taxonomy" id="1618431"/>
    <lineage>
        <taxon>Bacteria</taxon>
        <taxon>Candidatus Daviesiibacteriota</taxon>
    </lineage>
</organism>
<protein>
    <submittedName>
        <fullName evidence="1">Uncharacterized protein</fullName>
    </submittedName>
</protein>
<comment type="caution">
    <text evidence="1">The sequence shown here is derived from an EMBL/GenBank/DDBJ whole genome shotgun (WGS) entry which is preliminary data.</text>
</comment>
<dbReference type="Gene3D" id="1.20.58.1000">
    <property type="entry name" value="Metal-sensitive repressor, helix protomer"/>
    <property type="match status" value="1"/>
</dbReference>
<proteinExistence type="predicted"/>
<dbReference type="GO" id="GO:0045892">
    <property type="term" value="P:negative regulation of DNA-templated transcription"/>
    <property type="evidence" value="ECO:0007669"/>
    <property type="project" value="UniProtKB-ARBA"/>
</dbReference>
<gene>
    <name evidence="1" type="ORF">UT77_C0001G0250</name>
</gene>
<dbReference type="InterPro" id="IPR003735">
    <property type="entry name" value="Metal_Tscrpt_repr"/>
</dbReference>